<protein>
    <submittedName>
        <fullName evidence="8">Uncharacterized protein</fullName>
    </submittedName>
</protein>
<organism evidence="8">
    <name type="scientific">marine metagenome</name>
    <dbReference type="NCBI Taxonomy" id="408172"/>
    <lineage>
        <taxon>unclassified sequences</taxon>
        <taxon>metagenomes</taxon>
        <taxon>ecological metagenomes</taxon>
    </lineage>
</organism>
<evidence type="ECO:0000256" key="4">
    <source>
        <dbReference type="ARBA" id="ARBA00022723"/>
    </source>
</evidence>
<dbReference type="SUPFAM" id="SSF53659">
    <property type="entry name" value="Isocitrate/Isopropylmalate dehydrogenase-like"/>
    <property type="match status" value="1"/>
</dbReference>
<keyword evidence="2" id="KW-0329">Glyoxylate bypass</keyword>
<dbReference type="GO" id="GO:0046872">
    <property type="term" value="F:metal ion binding"/>
    <property type="evidence" value="ECO:0007669"/>
    <property type="project" value="UniProtKB-KW"/>
</dbReference>
<keyword evidence="7" id="KW-0560">Oxidoreductase</keyword>
<dbReference type="PANTHER" id="PTHR36999">
    <property type="entry name" value="ISOCITRATE DEHYDROGENASE [NADP]"/>
    <property type="match status" value="1"/>
</dbReference>
<keyword evidence="6" id="KW-0521">NADP</keyword>
<feature type="non-terminal residue" evidence="8">
    <location>
        <position position="1"/>
    </location>
</feature>
<keyword evidence="3" id="KW-0816">Tricarboxylic acid cycle</keyword>
<evidence type="ECO:0000256" key="7">
    <source>
        <dbReference type="ARBA" id="ARBA00023002"/>
    </source>
</evidence>
<dbReference type="Pfam" id="PF03971">
    <property type="entry name" value="IDH"/>
    <property type="match status" value="1"/>
</dbReference>
<accession>A0A382R0Y4</accession>
<dbReference type="GO" id="GO:0004450">
    <property type="term" value="F:isocitrate dehydrogenase (NADP+) activity"/>
    <property type="evidence" value="ECO:0007669"/>
    <property type="project" value="InterPro"/>
</dbReference>
<keyword evidence="5" id="KW-0460">Magnesium</keyword>
<evidence type="ECO:0000256" key="5">
    <source>
        <dbReference type="ARBA" id="ARBA00022842"/>
    </source>
</evidence>
<evidence type="ECO:0000256" key="6">
    <source>
        <dbReference type="ARBA" id="ARBA00022857"/>
    </source>
</evidence>
<evidence type="ECO:0000256" key="3">
    <source>
        <dbReference type="ARBA" id="ARBA00022532"/>
    </source>
</evidence>
<evidence type="ECO:0000256" key="2">
    <source>
        <dbReference type="ARBA" id="ARBA00022435"/>
    </source>
</evidence>
<proteinExistence type="predicted"/>
<evidence type="ECO:0000313" key="8">
    <source>
        <dbReference type="EMBL" id="SVC90785.1"/>
    </source>
</evidence>
<dbReference type="InterPro" id="IPR004436">
    <property type="entry name" value="Isocitrate_DH_NADP_mono"/>
</dbReference>
<dbReference type="AlphaFoldDB" id="A0A382R0Y4"/>
<gene>
    <name evidence="8" type="ORF">METZ01_LOCUS343639</name>
</gene>
<dbReference type="EMBL" id="UINC01117977">
    <property type="protein sequence ID" value="SVC90785.1"/>
    <property type="molecule type" value="Genomic_DNA"/>
</dbReference>
<keyword evidence="4" id="KW-0479">Metal-binding</keyword>
<reference evidence="8" key="1">
    <citation type="submission" date="2018-05" db="EMBL/GenBank/DDBJ databases">
        <authorList>
            <person name="Lanie J.A."/>
            <person name="Ng W.-L."/>
            <person name="Kazmierczak K.M."/>
            <person name="Andrzejewski T.M."/>
            <person name="Davidsen T.M."/>
            <person name="Wayne K.J."/>
            <person name="Tettelin H."/>
            <person name="Glass J.I."/>
            <person name="Rusch D."/>
            <person name="Podicherti R."/>
            <person name="Tsui H.-C.T."/>
            <person name="Winkler M.E."/>
        </authorList>
    </citation>
    <scope>NUCLEOTIDE SEQUENCE</scope>
</reference>
<comment type="cofactor">
    <cofactor evidence="1">
        <name>Mg(2+)</name>
        <dbReference type="ChEBI" id="CHEBI:18420"/>
    </cofactor>
</comment>
<dbReference type="GO" id="GO:0006097">
    <property type="term" value="P:glyoxylate cycle"/>
    <property type="evidence" value="ECO:0007669"/>
    <property type="project" value="UniProtKB-KW"/>
</dbReference>
<sequence length="72" mass="8165">ELAAQNEDQDLKDRFTPIAQNLKTKEDVIFEEMNVSNGQAKDIGGYYRTDPEKVTKSVRRSATFNSILDSLN</sequence>
<name>A0A382R0Y4_9ZZZZ</name>
<evidence type="ECO:0000256" key="1">
    <source>
        <dbReference type="ARBA" id="ARBA00001946"/>
    </source>
</evidence>
<dbReference type="GO" id="GO:0006099">
    <property type="term" value="P:tricarboxylic acid cycle"/>
    <property type="evidence" value="ECO:0007669"/>
    <property type="project" value="UniProtKB-KW"/>
</dbReference>
<dbReference type="PANTHER" id="PTHR36999:SF1">
    <property type="entry name" value="ISOCITRATE DEHYDROGENASE (NADP(+))"/>
    <property type="match status" value="1"/>
</dbReference>